<keyword evidence="2" id="KW-1185">Reference proteome</keyword>
<sequence length="111" mass="11593">MPGSAPCVPRPSVPATLAAGLVPLCPADRPHQQYGSARESPPPTSPAPRPAARVSVAAACFDGGATYHHRTLPPPRGGADVGKQDSREQKKEAELTDRLRAWPAPAPAMKD</sequence>
<dbReference type="EMBL" id="CM023484">
    <property type="protein sequence ID" value="KAH6934157.1"/>
    <property type="molecule type" value="Genomic_DNA"/>
</dbReference>
<gene>
    <name evidence="1" type="ORF">HPB50_021056</name>
</gene>
<organism evidence="1 2">
    <name type="scientific">Hyalomma asiaticum</name>
    <name type="common">Tick</name>
    <dbReference type="NCBI Taxonomy" id="266040"/>
    <lineage>
        <taxon>Eukaryota</taxon>
        <taxon>Metazoa</taxon>
        <taxon>Ecdysozoa</taxon>
        <taxon>Arthropoda</taxon>
        <taxon>Chelicerata</taxon>
        <taxon>Arachnida</taxon>
        <taxon>Acari</taxon>
        <taxon>Parasitiformes</taxon>
        <taxon>Ixodida</taxon>
        <taxon>Ixodoidea</taxon>
        <taxon>Ixodidae</taxon>
        <taxon>Hyalomminae</taxon>
        <taxon>Hyalomma</taxon>
    </lineage>
</organism>
<protein>
    <submittedName>
        <fullName evidence="1">Uncharacterized protein</fullName>
    </submittedName>
</protein>
<name>A0ACB7SG39_HYAAI</name>
<reference evidence="1" key="1">
    <citation type="submission" date="2020-05" db="EMBL/GenBank/DDBJ databases">
        <title>Large-scale comparative analyses of tick genomes elucidate their genetic diversity and vector capacities.</title>
        <authorList>
            <person name="Jia N."/>
            <person name="Wang J."/>
            <person name="Shi W."/>
            <person name="Du L."/>
            <person name="Sun Y."/>
            <person name="Zhan W."/>
            <person name="Jiang J."/>
            <person name="Wang Q."/>
            <person name="Zhang B."/>
            <person name="Ji P."/>
            <person name="Sakyi L.B."/>
            <person name="Cui X."/>
            <person name="Yuan T."/>
            <person name="Jiang B."/>
            <person name="Yang W."/>
            <person name="Lam T.T.-Y."/>
            <person name="Chang Q."/>
            <person name="Ding S."/>
            <person name="Wang X."/>
            <person name="Zhu J."/>
            <person name="Ruan X."/>
            <person name="Zhao L."/>
            <person name="Wei J."/>
            <person name="Que T."/>
            <person name="Du C."/>
            <person name="Cheng J."/>
            <person name="Dai P."/>
            <person name="Han X."/>
            <person name="Huang E."/>
            <person name="Gao Y."/>
            <person name="Liu J."/>
            <person name="Shao H."/>
            <person name="Ye R."/>
            <person name="Li L."/>
            <person name="Wei W."/>
            <person name="Wang X."/>
            <person name="Wang C."/>
            <person name="Yang T."/>
            <person name="Huo Q."/>
            <person name="Li W."/>
            <person name="Guo W."/>
            <person name="Chen H."/>
            <person name="Zhou L."/>
            <person name="Ni X."/>
            <person name="Tian J."/>
            <person name="Zhou Y."/>
            <person name="Sheng Y."/>
            <person name="Liu T."/>
            <person name="Pan Y."/>
            <person name="Xia L."/>
            <person name="Li J."/>
            <person name="Zhao F."/>
            <person name="Cao W."/>
        </authorList>
    </citation>
    <scope>NUCLEOTIDE SEQUENCE</scope>
    <source>
        <strain evidence="1">Hyas-2018</strain>
    </source>
</reference>
<proteinExistence type="predicted"/>
<dbReference type="Proteomes" id="UP000821845">
    <property type="component" value="Chromosome 4"/>
</dbReference>
<evidence type="ECO:0000313" key="1">
    <source>
        <dbReference type="EMBL" id="KAH6934157.1"/>
    </source>
</evidence>
<accession>A0ACB7SG39</accession>
<comment type="caution">
    <text evidence="1">The sequence shown here is derived from an EMBL/GenBank/DDBJ whole genome shotgun (WGS) entry which is preliminary data.</text>
</comment>
<evidence type="ECO:0000313" key="2">
    <source>
        <dbReference type="Proteomes" id="UP000821845"/>
    </source>
</evidence>